<dbReference type="InterPro" id="IPR006094">
    <property type="entry name" value="Oxid_FAD_bind_N"/>
</dbReference>
<organism evidence="8 9">
    <name type="scientific">Streptosporangium carneum</name>
    <dbReference type="NCBI Taxonomy" id="47481"/>
    <lineage>
        <taxon>Bacteria</taxon>
        <taxon>Bacillati</taxon>
        <taxon>Actinomycetota</taxon>
        <taxon>Actinomycetes</taxon>
        <taxon>Streptosporangiales</taxon>
        <taxon>Streptosporangiaceae</taxon>
        <taxon>Streptosporangium</taxon>
    </lineage>
</organism>
<comment type="caution">
    <text evidence="8">The sequence shown here is derived from an EMBL/GenBank/DDBJ whole genome shotgun (WGS) entry which is preliminary data.</text>
</comment>
<comment type="similarity">
    <text evidence="2">Belongs to the oxygen-dependent FAD-linked oxidoreductase family.</text>
</comment>
<dbReference type="Gene3D" id="3.30.43.10">
    <property type="entry name" value="Uridine Diphospho-n-acetylenolpyruvylglucosamine Reductase, domain 2"/>
    <property type="match status" value="1"/>
</dbReference>
<keyword evidence="5" id="KW-0560">Oxidoreductase</keyword>
<protein>
    <submittedName>
        <fullName evidence="8">FAD-linked oxidase</fullName>
    </submittedName>
</protein>
<proteinExistence type="inferred from homology"/>
<dbReference type="Pfam" id="PF08031">
    <property type="entry name" value="BBE"/>
    <property type="match status" value="1"/>
</dbReference>
<dbReference type="GO" id="GO:0071949">
    <property type="term" value="F:FAD binding"/>
    <property type="evidence" value="ECO:0007669"/>
    <property type="project" value="InterPro"/>
</dbReference>
<dbReference type="InterPro" id="IPR016164">
    <property type="entry name" value="FAD-linked_Oxase-like_C"/>
</dbReference>
<dbReference type="AlphaFoldDB" id="A0A9W6I7V1"/>
<dbReference type="Pfam" id="PF01565">
    <property type="entry name" value="FAD_binding_4"/>
    <property type="match status" value="1"/>
</dbReference>
<dbReference type="InterPro" id="IPR050416">
    <property type="entry name" value="FAD-linked_Oxidoreductase"/>
</dbReference>
<evidence type="ECO:0000256" key="4">
    <source>
        <dbReference type="ARBA" id="ARBA00022827"/>
    </source>
</evidence>
<dbReference type="InterPro" id="IPR036318">
    <property type="entry name" value="FAD-bd_PCMH-like_sf"/>
</dbReference>
<name>A0A9W6I7V1_9ACTN</name>
<evidence type="ECO:0000256" key="5">
    <source>
        <dbReference type="ARBA" id="ARBA00023002"/>
    </source>
</evidence>
<evidence type="ECO:0000256" key="3">
    <source>
        <dbReference type="ARBA" id="ARBA00022630"/>
    </source>
</evidence>
<dbReference type="SUPFAM" id="SSF55103">
    <property type="entry name" value="FAD-linked oxidases, C-terminal domain"/>
    <property type="match status" value="1"/>
</dbReference>
<dbReference type="InterPro" id="IPR016166">
    <property type="entry name" value="FAD-bd_PCMH"/>
</dbReference>
<dbReference type="InterPro" id="IPR016169">
    <property type="entry name" value="FAD-bd_PCMH_sub2"/>
</dbReference>
<dbReference type="PROSITE" id="PS51387">
    <property type="entry name" value="FAD_PCMH"/>
    <property type="match status" value="1"/>
</dbReference>
<evidence type="ECO:0000256" key="6">
    <source>
        <dbReference type="SAM" id="MobiDB-lite"/>
    </source>
</evidence>
<dbReference type="InterPro" id="IPR012951">
    <property type="entry name" value="BBE"/>
</dbReference>
<keyword evidence="3" id="KW-0285">Flavoprotein</keyword>
<accession>A0A9W6I7V1</accession>
<reference evidence="8" key="2">
    <citation type="submission" date="2023-01" db="EMBL/GenBank/DDBJ databases">
        <authorList>
            <person name="Sun Q."/>
            <person name="Evtushenko L."/>
        </authorList>
    </citation>
    <scope>NUCLEOTIDE SEQUENCE</scope>
    <source>
        <strain evidence="8">VKM Ac-2007</strain>
    </source>
</reference>
<evidence type="ECO:0000313" key="9">
    <source>
        <dbReference type="Proteomes" id="UP001143474"/>
    </source>
</evidence>
<evidence type="ECO:0000313" key="8">
    <source>
        <dbReference type="EMBL" id="GLK13233.1"/>
    </source>
</evidence>
<feature type="domain" description="FAD-binding PCMH-type" evidence="7">
    <location>
        <begin position="139"/>
        <end position="307"/>
    </location>
</feature>
<dbReference type="InterPro" id="IPR016167">
    <property type="entry name" value="FAD-bd_PCMH_sub1"/>
</dbReference>
<keyword evidence="9" id="KW-1185">Reference proteome</keyword>
<keyword evidence="4" id="KW-0274">FAD</keyword>
<reference evidence="8" key="1">
    <citation type="journal article" date="2014" name="Int. J. Syst. Evol. Microbiol.">
        <title>Complete genome sequence of Corynebacterium casei LMG S-19264T (=DSM 44701T), isolated from a smear-ripened cheese.</title>
        <authorList>
            <consortium name="US DOE Joint Genome Institute (JGI-PGF)"/>
            <person name="Walter F."/>
            <person name="Albersmeier A."/>
            <person name="Kalinowski J."/>
            <person name="Ruckert C."/>
        </authorList>
    </citation>
    <scope>NUCLEOTIDE SEQUENCE</scope>
    <source>
        <strain evidence="8">VKM Ac-2007</strain>
    </source>
</reference>
<evidence type="ECO:0000259" key="7">
    <source>
        <dbReference type="PROSITE" id="PS51387"/>
    </source>
</evidence>
<evidence type="ECO:0000256" key="1">
    <source>
        <dbReference type="ARBA" id="ARBA00001974"/>
    </source>
</evidence>
<sequence>MSSAFGRRVPLSVPGHGTGYGEAPRDGPGQGGGSSARTGDGATPPTPEAGDRRAKQENSSASAVDLPMIKSTYVCGAERALMTPPPQDIGDPSMVDESNTVTERSAAPIAQLRATVSGRVLVPGDAGYDEARTVYPGGMDQRPAVIVQPADAADVTQVVSVARESGVPFAVKSGGHSVFSLCDDGIVLDLSSLRDLRVDPETRTVWAQPGVTTRDFSLAAAEHGLAIGFGDVGSVGLGGITVGGGVGYLSRKYGLTIDDLLAAEVVTADGEVRLVDAEHEPDLFWAIRGGGGNFGVVTRMRFRLHELGTILGGMLMLPATAEVIDGFVKEAQRAPEELSSIVNIMTAPPMPFVPEELHGKPAVLAMLVYAGEVEAGERAVAPFRALATPIVDFVGPMTYPEVYPPDEEGYHPVAASRNLFADDIDLDDAALIVERITTSKASMAAVQVRVLGGALARVPQDATAFAHRDRAIMLNVAAVYENPDEAEEHTRWVEEVTAALQKGVPGAYVNFLEDDSEARIQEAYPEPTWTRLRAVKRVYDPANLFRLNSNIPPADD</sequence>
<dbReference type="Gene3D" id="3.30.465.10">
    <property type="match status" value="1"/>
</dbReference>
<dbReference type="PANTHER" id="PTHR42973:SF39">
    <property type="entry name" value="FAD-BINDING PCMH-TYPE DOMAIN-CONTAINING PROTEIN"/>
    <property type="match status" value="1"/>
</dbReference>
<gene>
    <name evidence="8" type="ORF">GCM10017600_66440</name>
</gene>
<dbReference type="EMBL" id="BSEV01000021">
    <property type="protein sequence ID" value="GLK13233.1"/>
    <property type="molecule type" value="Genomic_DNA"/>
</dbReference>
<comment type="cofactor">
    <cofactor evidence="1">
        <name>FAD</name>
        <dbReference type="ChEBI" id="CHEBI:57692"/>
    </cofactor>
</comment>
<dbReference type="Proteomes" id="UP001143474">
    <property type="component" value="Unassembled WGS sequence"/>
</dbReference>
<dbReference type="SUPFAM" id="SSF56176">
    <property type="entry name" value="FAD-binding/transporter-associated domain-like"/>
    <property type="match status" value="1"/>
</dbReference>
<dbReference type="PANTHER" id="PTHR42973">
    <property type="entry name" value="BINDING OXIDOREDUCTASE, PUTATIVE (AFU_ORTHOLOGUE AFUA_1G17690)-RELATED"/>
    <property type="match status" value="1"/>
</dbReference>
<evidence type="ECO:0000256" key="2">
    <source>
        <dbReference type="ARBA" id="ARBA00005466"/>
    </source>
</evidence>
<dbReference type="Gene3D" id="3.40.462.20">
    <property type="match status" value="1"/>
</dbReference>
<feature type="region of interest" description="Disordered" evidence="6">
    <location>
        <begin position="1"/>
        <end position="65"/>
    </location>
</feature>
<dbReference type="GO" id="GO:0016491">
    <property type="term" value="F:oxidoreductase activity"/>
    <property type="evidence" value="ECO:0007669"/>
    <property type="project" value="UniProtKB-KW"/>
</dbReference>